<dbReference type="EMBL" id="JAPQKT010000005">
    <property type="protein sequence ID" value="KAJ5231652.1"/>
    <property type="molecule type" value="Genomic_DNA"/>
</dbReference>
<dbReference type="InterPro" id="IPR049192">
    <property type="entry name" value="DUF4246_C"/>
</dbReference>
<sequence length="602" mass="70070">MLKRGTTLTHISKGFDNALDPNHLQDERLDKLLVKREIIMMQVMNTITDKPEWERKVFDVTITNKWREEIAQSGQDVTPKMMDWIIKELQWKTSCLEKHGYFEVFENVIKSDTAVSKELQDALKEAVKPLEDVPEDKKDYHPGSDDKVLDLVHPSLFPVLYGKTRVLPDKVLGLEDCLDYIGKGEVIPTPSDSEPAANSSDKHRRREVSDLPVLSNKFQWMPCDIYISKDGECHILSYINNAHPVKHRTLYQAIETIISRTVPLWEASLTEKDHPKRISYNNVEWEEGYGEDEFPEWDEEEEEYDGNGDFQEYLKHNRDHYERQRGYQATRRVKIPEPGEFKIPEPDKYRVQPINFRTDFCHRKLQVIVKLANIELTPAKPEYEGGSWHIEGQLNERIVASAIYYYDSDNITNSSLVFRHRGMDNYMDDLDYEQDQHQFMQQVYGFPIELENNSPCLTTQELGSVISKEGRLITFPNTLQHCVSPFSLEDRSRPGHRKILALFLVDPHRRIISSANVPPQQKDWKENKEASTENETLVENQSSDRSAKRQKVDKAAVETIECPVMTLEEAKAYRLELMKERGLTSAKQNKEFQEGYFSLCEH</sequence>
<reference evidence="4" key="2">
    <citation type="journal article" date="2023" name="IMA Fungus">
        <title>Comparative genomic study of the Penicillium genus elucidates a diverse pangenome and 15 lateral gene transfer events.</title>
        <authorList>
            <person name="Petersen C."/>
            <person name="Sorensen T."/>
            <person name="Nielsen M.R."/>
            <person name="Sondergaard T.E."/>
            <person name="Sorensen J.L."/>
            <person name="Fitzpatrick D.A."/>
            <person name="Frisvad J.C."/>
            <person name="Nielsen K.L."/>
        </authorList>
    </citation>
    <scope>NUCLEOTIDE SEQUENCE</scope>
    <source>
        <strain evidence="4">IBT 23319</strain>
    </source>
</reference>
<dbReference type="AlphaFoldDB" id="A0A9W9TME2"/>
<feature type="compositionally biased region" description="Polar residues" evidence="1">
    <location>
        <begin position="533"/>
        <end position="544"/>
    </location>
</feature>
<evidence type="ECO:0000313" key="5">
    <source>
        <dbReference type="Proteomes" id="UP001147733"/>
    </source>
</evidence>
<feature type="region of interest" description="Disordered" evidence="1">
    <location>
        <begin position="188"/>
        <end position="207"/>
    </location>
</feature>
<dbReference type="Proteomes" id="UP001147733">
    <property type="component" value="Unassembled WGS sequence"/>
</dbReference>
<dbReference type="RefSeq" id="XP_056500396.1">
    <property type="nucleotide sequence ID" value="XM_056645158.1"/>
</dbReference>
<keyword evidence="5" id="KW-1185">Reference proteome</keyword>
<evidence type="ECO:0000259" key="3">
    <source>
        <dbReference type="Pfam" id="PF21666"/>
    </source>
</evidence>
<dbReference type="Pfam" id="PF21666">
    <property type="entry name" value="DUF4246_N"/>
    <property type="match status" value="1"/>
</dbReference>
<dbReference type="OrthoDB" id="415532at2759"/>
<proteinExistence type="predicted"/>
<dbReference type="InterPro" id="IPR049207">
    <property type="entry name" value="DUF4246_N"/>
</dbReference>
<dbReference type="PANTHER" id="PTHR33119">
    <property type="entry name" value="IFI3P"/>
    <property type="match status" value="1"/>
</dbReference>
<evidence type="ECO:0000313" key="4">
    <source>
        <dbReference type="EMBL" id="KAJ5231652.1"/>
    </source>
</evidence>
<feature type="region of interest" description="Disordered" evidence="1">
    <location>
        <begin position="517"/>
        <end position="550"/>
    </location>
</feature>
<dbReference type="PANTHER" id="PTHR33119:SF1">
    <property type="entry name" value="FE2OG DIOXYGENASE DOMAIN-CONTAINING PROTEIN"/>
    <property type="match status" value="1"/>
</dbReference>
<feature type="domain" description="DUF4246" evidence="2">
    <location>
        <begin position="80"/>
        <end position="527"/>
    </location>
</feature>
<name>A0A9W9TME2_PENCI</name>
<evidence type="ECO:0000256" key="1">
    <source>
        <dbReference type="SAM" id="MobiDB-lite"/>
    </source>
</evidence>
<feature type="compositionally biased region" description="Basic and acidic residues" evidence="1">
    <location>
        <begin position="522"/>
        <end position="531"/>
    </location>
</feature>
<accession>A0A9W9TME2</accession>
<protein>
    <submittedName>
        <fullName evidence="4">Uncharacterized protein</fullName>
    </submittedName>
</protein>
<organism evidence="4 5">
    <name type="scientific">Penicillium citrinum</name>
    <dbReference type="NCBI Taxonomy" id="5077"/>
    <lineage>
        <taxon>Eukaryota</taxon>
        <taxon>Fungi</taxon>
        <taxon>Dikarya</taxon>
        <taxon>Ascomycota</taxon>
        <taxon>Pezizomycotina</taxon>
        <taxon>Eurotiomycetes</taxon>
        <taxon>Eurotiomycetidae</taxon>
        <taxon>Eurotiales</taxon>
        <taxon>Aspergillaceae</taxon>
        <taxon>Penicillium</taxon>
    </lineage>
</organism>
<gene>
    <name evidence="4" type="ORF">N7469_006240</name>
</gene>
<dbReference type="GeneID" id="81384325"/>
<reference evidence="4" key="1">
    <citation type="submission" date="2022-11" db="EMBL/GenBank/DDBJ databases">
        <authorList>
            <person name="Petersen C."/>
        </authorList>
    </citation>
    <scope>NUCLEOTIDE SEQUENCE</scope>
    <source>
        <strain evidence="4">IBT 23319</strain>
    </source>
</reference>
<feature type="compositionally biased region" description="Polar residues" evidence="1">
    <location>
        <begin position="190"/>
        <end position="199"/>
    </location>
</feature>
<comment type="caution">
    <text evidence="4">The sequence shown here is derived from an EMBL/GenBank/DDBJ whole genome shotgun (WGS) entry which is preliminary data.</text>
</comment>
<feature type="domain" description="DUF4246" evidence="3">
    <location>
        <begin position="12"/>
        <end position="69"/>
    </location>
</feature>
<evidence type="ECO:0000259" key="2">
    <source>
        <dbReference type="Pfam" id="PF14033"/>
    </source>
</evidence>
<dbReference type="InterPro" id="IPR025340">
    <property type="entry name" value="DUF4246"/>
</dbReference>
<dbReference type="Pfam" id="PF14033">
    <property type="entry name" value="DUF4246"/>
    <property type="match status" value="1"/>
</dbReference>